<dbReference type="InterPro" id="IPR040296">
    <property type="entry name" value="PSBT"/>
</dbReference>
<dbReference type="PANTHER" id="PTHR34940:SF4">
    <property type="entry name" value="OS02G0581100 PROTEIN"/>
    <property type="match status" value="1"/>
</dbReference>
<organism evidence="1 2">
    <name type="scientific">Iris pallida</name>
    <name type="common">Sweet iris</name>
    <dbReference type="NCBI Taxonomy" id="29817"/>
    <lineage>
        <taxon>Eukaryota</taxon>
        <taxon>Viridiplantae</taxon>
        <taxon>Streptophyta</taxon>
        <taxon>Embryophyta</taxon>
        <taxon>Tracheophyta</taxon>
        <taxon>Spermatophyta</taxon>
        <taxon>Magnoliopsida</taxon>
        <taxon>Liliopsida</taxon>
        <taxon>Asparagales</taxon>
        <taxon>Iridaceae</taxon>
        <taxon>Iridoideae</taxon>
        <taxon>Irideae</taxon>
        <taxon>Iris</taxon>
    </lineage>
</organism>
<dbReference type="AlphaFoldDB" id="A0AAX6F6F0"/>
<accession>A0AAX6F6F0</accession>
<sequence>MASVTMMASFLGGASVAHRPSVGQPRSLVVARATVRAESQDLAKPDVDVDEKISGRRAAMFAAAAAAISVAGQGIALAEELKRGTPEARKAYAPVCVTMPTARICHKIA</sequence>
<proteinExistence type="predicted"/>
<evidence type="ECO:0000313" key="1">
    <source>
        <dbReference type="EMBL" id="KAJ6811789.1"/>
    </source>
</evidence>
<protein>
    <submittedName>
        <fullName evidence="1">Photosystem II 5 kDa protein, chloroplastic</fullName>
    </submittedName>
</protein>
<name>A0AAX6F6F0_IRIPA</name>
<comment type="caution">
    <text evidence="1">The sequence shown here is derived from an EMBL/GenBank/DDBJ whole genome shotgun (WGS) entry which is preliminary data.</text>
</comment>
<reference evidence="1" key="2">
    <citation type="submission" date="2023-04" db="EMBL/GenBank/DDBJ databases">
        <authorList>
            <person name="Bruccoleri R.E."/>
            <person name="Oakeley E.J."/>
            <person name="Faust A.-M."/>
            <person name="Dessus-Babus S."/>
            <person name="Altorfer M."/>
            <person name="Burckhardt D."/>
            <person name="Oertli M."/>
            <person name="Naumann U."/>
            <person name="Petersen F."/>
            <person name="Wong J."/>
        </authorList>
    </citation>
    <scope>NUCLEOTIDE SEQUENCE</scope>
    <source>
        <strain evidence="1">GSM-AAB239-AS_SAM_17_03QT</strain>
        <tissue evidence="1">Leaf</tissue>
    </source>
</reference>
<dbReference type="PANTHER" id="PTHR34940">
    <property type="entry name" value="PHOTOSYSTEM II 5 KDA PROTEIN, CHLOROPLASTIC"/>
    <property type="match status" value="1"/>
</dbReference>
<reference evidence="1" key="1">
    <citation type="journal article" date="2023" name="GigaByte">
        <title>Genome assembly of the bearded iris, Iris pallida Lam.</title>
        <authorList>
            <person name="Bruccoleri R.E."/>
            <person name="Oakeley E.J."/>
            <person name="Faust A.M.E."/>
            <person name="Altorfer M."/>
            <person name="Dessus-Babus S."/>
            <person name="Burckhardt D."/>
            <person name="Oertli M."/>
            <person name="Naumann U."/>
            <person name="Petersen F."/>
            <person name="Wong J."/>
        </authorList>
    </citation>
    <scope>NUCLEOTIDE SEQUENCE</scope>
    <source>
        <strain evidence="1">GSM-AAB239-AS_SAM_17_03QT</strain>
    </source>
</reference>
<dbReference type="Proteomes" id="UP001140949">
    <property type="component" value="Unassembled WGS sequence"/>
</dbReference>
<evidence type="ECO:0000313" key="2">
    <source>
        <dbReference type="Proteomes" id="UP001140949"/>
    </source>
</evidence>
<gene>
    <name evidence="1" type="ORF">M6B38_150715</name>
</gene>
<dbReference type="EMBL" id="JANAVB010031417">
    <property type="protein sequence ID" value="KAJ6811789.1"/>
    <property type="molecule type" value="Genomic_DNA"/>
</dbReference>
<keyword evidence="2" id="KW-1185">Reference proteome</keyword>